<accession>A0ACD4ZTN6</accession>
<name>A0ACD4ZTN6_9ACTN</name>
<dbReference type="EMBL" id="CP109109">
    <property type="protein sequence ID" value="WSC01549.1"/>
    <property type="molecule type" value="Genomic_DNA"/>
</dbReference>
<proteinExistence type="predicted"/>
<dbReference type="Proteomes" id="UP001348369">
    <property type="component" value="Chromosome"/>
</dbReference>
<keyword evidence="2" id="KW-1185">Reference proteome</keyword>
<gene>
    <name evidence="1" type="ORF">OG835_34115</name>
</gene>
<organism evidence="1 2">
    <name type="scientific">Streptomyces scopuliridis</name>
    <dbReference type="NCBI Taxonomy" id="452529"/>
    <lineage>
        <taxon>Bacteria</taxon>
        <taxon>Bacillati</taxon>
        <taxon>Actinomycetota</taxon>
        <taxon>Actinomycetes</taxon>
        <taxon>Kitasatosporales</taxon>
        <taxon>Streptomycetaceae</taxon>
        <taxon>Streptomyces</taxon>
    </lineage>
</organism>
<reference evidence="1" key="1">
    <citation type="submission" date="2022-10" db="EMBL/GenBank/DDBJ databases">
        <title>The complete genomes of actinobacterial strains from the NBC collection.</title>
        <authorList>
            <person name="Joergensen T.S."/>
            <person name="Alvarez Arevalo M."/>
            <person name="Sterndorff E.B."/>
            <person name="Faurdal D."/>
            <person name="Vuksanovic O."/>
            <person name="Mourched A.-S."/>
            <person name="Charusanti P."/>
            <person name="Shaw S."/>
            <person name="Blin K."/>
            <person name="Weber T."/>
        </authorList>
    </citation>
    <scope>NUCLEOTIDE SEQUENCE</scope>
    <source>
        <strain evidence="1">NBC 01771</strain>
    </source>
</reference>
<evidence type="ECO:0000313" key="2">
    <source>
        <dbReference type="Proteomes" id="UP001348369"/>
    </source>
</evidence>
<protein>
    <submittedName>
        <fullName evidence="1">DUF317 domain-containing protein</fullName>
    </submittedName>
</protein>
<evidence type="ECO:0000313" key="1">
    <source>
        <dbReference type="EMBL" id="WSC01549.1"/>
    </source>
</evidence>
<sequence>MSHHDFHTRANEPLNTIQFATTPRHLAGHGDPRHITQALRAAGWKNHSVPDYPHILLASPDHHYHLTLEPEPDTYKAAWRITSHTPGQYWYVEFGGETPVEVLAGFTDALIVPVPGQEPVVWQPLVAAGWAYEMDERGSEVAVAPDGIMSVSRFTTPPIDAFYWKAEAAEPTGGGGHKRIWHAYFGDATPRHLIAGFTAALASPEPVQRRRYDVPRSHLVTQEQEGPQGEQLVAEHEARLRAARASARKTRRMAALQTQPSPAAGVPAEAAVHRR</sequence>